<evidence type="ECO:0000259" key="9">
    <source>
        <dbReference type="Pfam" id="PF00763"/>
    </source>
</evidence>
<dbReference type="InterPro" id="IPR020867">
    <property type="entry name" value="THF_DH/CycHdrlase_CS"/>
</dbReference>
<evidence type="ECO:0000256" key="7">
    <source>
        <dbReference type="ARBA" id="ARBA00023167"/>
    </source>
</evidence>
<dbReference type="PROSITE" id="PS00766">
    <property type="entry name" value="THF_DHG_CYH_1"/>
    <property type="match status" value="1"/>
</dbReference>
<dbReference type="Gene3D" id="3.40.50.10860">
    <property type="entry name" value="Leucine Dehydrogenase, chain A, domain 1"/>
    <property type="match status" value="1"/>
</dbReference>
<dbReference type="InterPro" id="IPR046346">
    <property type="entry name" value="Aminoacid_DH-like_N_sf"/>
</dbReference>
<comment type="pathway">
    <text evidence="1">One-carbon metabolism; tetrahydrofolate interconversion.</text>
</comment>
<dbReference type="GO" id="GO:0006164">
    <property type="term" value="P:purine nucleotide biosynthetic process"/>
    <property type="evidence" value="ECO:0007669"/>
    <property type="project" value="UniProtKB-KW"/>
</dbReference>
<evidence type="ECO:0000313" key="11">
    <source>
        <dbReference type="EMBL" id="TSC97087.1"/>
    </source>
</evidence>
<gene>
    <name evidence="11" type="ORF">CEN88_187</name>
</gene>
<keyword evidence="2" id="KW-0554">One-carbon metabolism</keyword>
<comment type="caution">
    <text evidence="11">The sequence shown here is derived from an EMBL/GenBank/DDBJ whole genome shotgun (WGS) entry which is preliminary data.</text>
</comment>
<dbReference type="PANTHER" id="PTHR48099:SF5">
    <property type="entry name" value="C-1-TETRAHYDROFOLATE SYNTHASE, CYTOPLASMIC"/>
    <property type="match status" value="1"/>
</dbReference>
<evidence type="ECO:0000256" key="6">
    <source>
        <dbReference type="ARBA" id="ARBA00023002"/>
    </source>
</evidence>
<evidence type="ECO:0000256" key="5">
    <source>
        <dbReference type="ARBA" id="ARBA00022857"/>
    </source>
</evidence>
<dbReference type="InterPro" id="IPR000672">
    <property type="entry name" value="THF_DH/CycHdrlase"/>
</dbReference>
<feature type="domain" description="Tetrahydrofolate dehydrogenase/cyclohydrolase catalytic" evidence="9">
    <location>
        <begin position="6"/>
        <end position="109"/>
    </location>
</feature>
<evidence type="ECO:0000259" key="10">
    <source>
        <dbReference type="Pfam" id="PF02882"/>
    </source>
</evidence>
<protein>
    <submittedName>
        <fullName evidence="11">Methylenetetrahydrofolate dehydrogenase (NADP+) / methenyltetrahydrofolate cyclohydrolase</fullName>
    </submittedName>
</protein>
<keyword evidence="3" id="KW-0658">Purine biosynthesis</keyword>
<evidence type="ECO:0000256" key="2">
    <source>
        <dbReference type="ARBA" id="ARBA00022563"/>
    </source>
</evidence>
<dbReference type="Gene3D" id="3.40.50.720">
    <property type="entry name" value="NAD(P)-binding Rossmann-like Domain"/>
    <property type="match status" value="1"/>
</dbReference>
<evidence type="ECO:0000256" key="8">
    <source>
        <dbReference type="ARBA" id="ARBA00023268"/>
    </source>
</evidence>
<dbReference type="GO" id="GO:0005829">
    <property type="term" value="C:cytosol"/>
    <property type="evidence" value="ECO:0007669"/>
    <property type="project" value="TreeGrafter"/>
</dbReference>
<feature type="domain" description="Tetrahydrofolate dehydrogenase/cyclohydrolase NAD(P)-binding" evidence="10">
    <location>
        <begin position="114"/>
        <end position="242"/>
    </location>
</feature>
<dbReference type="PRINTS" id="PR00085">
    <property type="entry name" value="THFDHDRGNASE"/>
</dbReference>
<dbReference type="GO" id="GO:0009086">
    <property type="term" value="P:methionine biosynthetic process"/>
    <property type="evidence" value="ECO:0007669"/>
    <property type="project" value="UniProtKB-KW"/>
</dbReference>
<dbReference type="InterPro" id="IPR020630">
    <property type="entry name" value="THF_DH/CycHdrlase_cat_dom"/>
</dbReference>
<dbReference type="PANTHER" id="PTHR48099">
    <property type="entry name" value="C-1-TETRAHYDROFOLATE SYNTHASE, CYTOPLASMIC-RELATED"/>
    <property type="match status" value="1"/>
</dbReference>
<keyword evidence="7" id="KW-0028">Amino-acid biosynthesis</keyword>
<keyword evidence="5" id="KW-0521">NADP</keyword>
<sequence length="244" mass="27105">MRVNGQEIAEKIYHQVKLISPAGLAVILVGDDKKSVIYTRQKEKTCQRLGIYFELKQLSTDNNQQSIIKVIRELNKNPKITAIIVQLPLPEGIDADRAIAAIDPAKNVEKESPAAAAVMAILDALDKNWRQKKICLVGCGRLIGQPLRDKFRDGKINDCVICDINTRDIEVYTKKADVIILATGQQKWFSESMIKRGAIVIDAGLGEIKDESEMERKAKIISPRMNGVGPVTVAMLIKNILTFP</sequence>
<dbReference type="GO" id="GO:0035999">
    <property type="term" value="P:tetrahydrofolate interconversion"/>
    <property type="evidence" value="ECO:0007669"/>
    <property type="project" value="TreeGrafter"/>
</dbReference>
<name>A0A554LW50_9BACT</name>
<reference evidence="11 12" key="1">
    <citation type="submission" date="2017-07" db="EMBL/GenBank/DDBJ databases">
        <title>Mechanisms for carbon and nitrogen cycling indicate functional differentiation within the Candidate Phyla Radiation.</title>
        <authorList>
            <person name="Danczak R.E."/>
            <person name="Johnston M.D."/>
            <person name="Kenah C."/>
            <person name="Slattery M."/>
            <person name="Wrighton K.C."/>
            <person name="Wilkins M.J."/>
        </authorList>
    </citation>
    <scope>NUCLEOTIDE SEQUENCE [LARGE SCALE GENOMIC DNA]</scope>
    <source>
        <strain evidence="11">Licking1014_2</strain>
    </source>
</reference>
<dbReference type="SUPFAM" id="SSF51735">
    <property type="entry name" value="NAD(P)-binding Rossmann-fold domains"/>
    <property type="match status" value="1"/>
</dbReference>
<dbReference type="Pfam" id="PF02882">
    <property type="entry name" value="THF_DHG_CYH_C"/>
    <property type="match status" value="1"/>
</dbReference>
<dbReference type="Pfam" id="PF00763">
    <property type="entry name" value="THF_DHG_CYH"/>
    <property type="match status" value="1"/>
</dbReference>
<evidence type="ECO:0000256" key="1">
    <source>
        <dbReference type="ARBA" id="ARBA00004777"/>
    </source>
</evidence>
<keyword evidence="6" id="KW-0560">Oxidoreductase</keyword>
<dbReference type="AlphaFoldDB" id="A0A554LW50"/>
<dbReference type="GO" id="GO:0004488">
    <property type="term" value="F:methylenetetrahydrofolate dehydrogenase (NADP+) activity"/>
    <property type="evidence" value="ECO:0007669"/>
    <property type="project" value="InterPro"/>
</dbReference>
<dbReference type="InterPro" id="IPR020631">
    <property type="entry name" value="THF_DH/CycHdrlase_NAD-bd_dom"/>
</dbReference>
<dbReference type="InterPro" id="IPR036291">
    <property type="entry name" value="NAD(P)-bd_dom_sf"/>
</dbReference>
<organism evidence="11 12">
    <name type="scientific">Candidatus Berkelbacteria bacterium Licking1014_2</name>
    <dbReference type="NCBI Taxonomy" id="2017146"/>
    <lineage>
        <taxon>Bacteria</taxon>
        <taxon>Candidatus Berkelbacteria</taxon>
    </lineage>
</organism>
<dbReference type="EMBL" id="VMGL01000016">
    <property type="protein sequence ID" value="TSC97087.1"/>
    <property type="molecule type" value="Genomic_DNA"/>
</dbReference>
<evidence type="ECO:0000256" key="4">
    <source>
        <dbReference type="ARBA" id="ARBA00022801"/>
    </source>
</evidence>
<dbReference type="GO" id="GO:0004477">
    <property type="term" value="F:methenyltetrahydrofolate cyclohydrolase activity"/>
    <property type="evidence" value="ECO:0007669"/>
    <property type="project" value="TreeGrafter"/>
</dbReference>
<keyword evidence="4 11" id="KW-0378">Hydrolase</keyword>
<dbReference type="Proteomes" id="UP000318711">
    <property type="component" value="Unassembled WGS sequence"/>
</dbReference>
<keyword evidence="7" id="KW-0486">Methionine biosynthesis</keyword>
<evidence type="ECO:0000313" key="12">
    <source>
        <dbReference type="Proteomes" id="UP000318711"/>
    </source>
</evidence>
<accession>A0A554LW50</accession>
<dbReference type="SUPFAM" id="SSF53223">
    <property type="entry name" value="Aminoacid dehydrogenase-like, N-terminal domain"/>
    <property type="match status" value="1"/>
</dbReference>
<keyword evidence="8" id="KW-0511">Multifunctional enzyme</keyword>
<proteinExistence type="predicted"/>
<evidence type="ECO:0000256" key="3">
    <source>
        <dbReference type="ARBA" id="ARBA00022755"/>
    </source>
</evidence>